<dbReference type="EMBL" id="VYSG01000001">
    <property type="protein sequence ID" value="NEG69389.1"/>
    <property type="molecule type" value="Genomic_DNA"/>
</dbReference>
<dbReference type="NCBIfam" id="TIGR03688">
    <property type="entry name" value="depupylase_Dop"/>
    <property type="match status" value="1"/>
</dbReference>
<dbReference type="GO" id="GO:0005524">
    <property type="term" value="F:ATP binding"/>
    <property type="evidence" value="ECO:0007669"/>
    <property type="project" value="TreeGrafter"/>
</dbReference>
<dbReference type="GO" id="GO:0010498">
    <property type="term" value="P:proteasomal protein catabolic process"/>
    <property type="evidence" value="ECO:0007669"/>
    <property type="project" value="InterPro"/>
</dbReference>
<dbReference type="RefSeq" id="WP_163227541.1">
    <property type="nucleotide sequence ID" value="NZ_VYSG01000001.1"/>
</dbReference>
<dbReference type="InterPro" id="IPR022366">
    <property type="entry name" value="Pup_deamidase"/>
</dbReference>
<dbReference type="PANTHER" id="PTHR42307">
    <property type="entry name" value="PUP DEAMIDASE/DEPUPYLASE"/>
    <property type="match status" value="1"/>
</dbReference>
<keyword evidence="3" id="KW-0647">Proteasome</keyword>
<evidence type="ECO:0000313" key="4">
    <source>
        <dbReference type="Proteomes" id="UP000469292"/>
    </source>
</evidence>
<reference evidence="3 4" key="1">
    <citation type="submission" date="2019-09" db="EMBL/GenBank/DDBJ databases">
        <title>Phylogenetic characterization of a novel taxon of the genus Bifidobacterium: Bifidobacterium choloepi sp. nov.</title>
        <authorList>
            <person name="Modesto M."/>
            <person name="Satti M."/>
        </authorList>
    </citation>
    <scope>NUCLEOTIDE SEQUENCE [LARGE SCALE GENOMIC DNA]</scope>
    <source>
        <strain evidence="3 4">BRDM6</strain>
    </source>
</reference>
<gene>
    <name evidence="3" type="ORF">F6S87_01855</name>
</gene>
<dbReference type="AlphaFoldDB" id="A0A6I5N162"/>
<organism evidence="3 4">
    <name type="scientific">Bifidobacterium choloepi</name>
    <dbReference type="NCBI Taxonomy" id="2614131"/>
    <lineage>
        <taxon>Bacteria</taxon>
        <taxon>Bacillati</taxon>
        <taxon>Actinomycetota</taxon>
        <taxon>Actinomycetes</taxon>
        <taxon>Bifidobacteriales</taxon>
        <taxon>Bifidobacteriaceae</taxon>
        <taxon>Bifidobacterium</taxon>
    </lineage>
</organism>
<dbReference type="GO" id="GO:0019941">
    <property type="term" value="P:modification-dependent protein catabolic process"/>
    <property type="evidence" value="ECO:0007669"/>
    <property type="project" value="InterPro"/>
</dbReference>
<evidence type="ECO:0000256" key="1">
    <source>
        <dbReference type="ARBA" id="ARBA00009114"/>
    </source>
</evidence>
<accession>A0A6I5N162</accession>
<name>A0A6I5N162_9BIFI</name>
<evidence type="ECO:0000313" key="3">
    <source>
        <dbReference type="EMBL" id="NEG69389.1"/>
    </source>
</evidence>
<sequence length="563" mass="60996">MTVRRVMGTETEYGVALDGASRYNPVRLSFDVVAAAGDEHSNTIRWDYRQENPVCDARGFTLDRAAARPEMLTDEPQQQVVNVIAPNGGRIYVDHAHPEYSAPETTGPFEAVAYDHAGDLLMQRAADLANARRRDGEDSPAGDWAGAGLLADESCNNPGTIALYRNNADGKGASWGSHENYMVSRDVPFDDIAALMTVHFVTRQVYAGSGRIGLGEHGEAAGYQLSQRADYVHAEIGLQTTFDRPIVNTRDESHSPDDRRRLHVIVGDANRMDVPQVLKLGTTSLLLWALEAATANDIDIAGTLDDLQLADPVAAMHTVSRDLTLAAGLPLANGATATAWQLQVSLYSFIYAVASMVYDTDINGEPLWPDKDTVAVVAMWKQALVDVATVRHADDDERLTLANEAGRLEWLFKWQLLERLRRRLHPGLTLADSLDDPRLKVVDLKWAALSPATSIYDRVRSKTERVVSDADVEAAAANAPEETRAWLRAELVRRWGADVAAASWSHVAVRRRTAADSSSDGAAAELVELAMADPLAYAKADAEAVLDAAAGAADALEALAALG</sequence>
<proteinExistence type="inferred from homology"/>
<evidence type="ECO:0000256" key="2">
    <source>
        <dbReference type="PIRSR" id="PIRSR018077-1"/>
    </source>
</evidence>
<dbReference type="GO" id="GO:0070490">
    <property type="term" value="P:protein pupylation"/>
    <property type="evidence" value="ECO:0007669"/>
    <property type="project" value="TreeGrafter"/>
</dbReference>
<dbReference type="PIRSF" id="PIRSF018077">
    <property type="entry name" value="UCP018077"/>
    <property type="match status" value="1"/>
</dbReference>
<comment type="similarity">
    <text evidence="1">Belongs to the Pup ligase/Pup deamidase family. Pup deamidase subfamily.</text>
</comment>
<comment type="caution">
    <text evidence="3">The sequence shown here is derived from an EMBL/GenBank/DDBJ whole genome shotgun (WGS) entry which is preliminary data.</text>
</comment>
<dbReference type="GO" id="GO:0008233">
    <property type="term" value="F:peptidase activity"/>
    <property type="evidence" value="ECO:0007669"/>
    <property type="project" value="InterPro"/>
</dbReference>
<feature type="active site" description="Proton acceptor" evidence="2">
    <location>
        <position position="94"/>
    </location>
</feature>
<keyword evidence="4" id="KW-1185">Reference proteome</keyword>
<dbReference type="GO" id="GO:0000502">
    <property type="term" value="C:proteasome complex"/>
    <property type="evidence" value="ECO:0007669"/>
    <property type="project" value="UniProtKB-KW"/>
</dbReference>
<dbReference type="PANTHER" id="PTHR42307:SF2">
    <property type="entry name" value="PUP DEAMIDASE_DEPUPYLASE"/>
    <property type="match status" value="1"/>
</dbReference>
<dbReference type="Pfam" id="PF03136">
    <property type="entry name" value="Pup_ligase"/>
    <property type="match status" value="1"/>
</dbReference>
<protein>
    <submittedName>
        <fullName evidence="3">Proteasome accessory factor PafA2</fullName>
    </submittedName>
</protein>
<dbReference type="GO" id="GO:0016811">
    <property type="term" value="F:hydrolase activity, acting on carbon-nitrogen (but not peptide) bonds, in linear amides"/>
    <property type="evidence" value="ECO:0007669"/>
    <property type="project" value="InterPro"/>
</dbReference>
<dbReference type="Proteomes" id="UP000469292">
    <property type="component" value="Unassembled WGS sequence"/>
</dbReference>
<dbReference type="InterPro" id="IPR004347">
    <property type="entry name" value="Pup_ligase/deamidase"/>
</dbReference>